<dbReference type="GO" id="GO:0016314">
    <property type="term" value="F:phosphatidylinositol-3,4,5-trisphosphate 3-phosphatase activity"/>
    <property type="evidence" value="ECO:0007669"/>
    <property type="project" value="TreeGrafter"/>
</dbReference>
<dbReference type="PANTHER" id="PTHR12305:SF60">
    <property type="entry name" value="PHOSPHATIDYLINOSITOL 3,4,5-TRISPHOSPHATE 3-PHOSPHATASE TPTE2-RELATED"/>
    <property type="match status" value="1"/>
</dbReference>
<dbReference type="InterPro" id="IPR029063">
    <property type="entry name" value="SAM-dependent_MTases_sf"/>
</dbReference>
<dbReference type="Proteomes" id="UP001237642">
    <property type="component" value="Unassembled WGS sequence"/>
</dbReference>
<evidence type="ECO:0000313" key="1">
    <source>
        <dbReference type="EMBL" id="KAK1355315.1"/>
    </source>
</evidence>
<reference evidence="1" key="1">
    <citation type="submission" date="2023-02" db="EMBL/GenBank/DDBJ databases">
        <title>Genome of toxic invasive species Heracleum sosnowskyi carries increased number of genes despite the absence of recent whole-genome duplications.</title>
        <authorList>
            <person name="Schelkunov M."/>
            <person name="Shtratnikova V."/>
            <person name="Makarenko M."/>
            <person name="Klepikova A."/>
            <person name="Omelchenko D."/>
            <person name="Novikova G."/>
            <person name="Obukhova E."/>
            <person name="Bogdanov V."/>
            <person name="Penin A."/>
            <person name="Logacheva M."/>
        </authorList>
    </citation>
    <scope>NUCLEOTIDE SEQUENCE</scope>
    <source>
        <strain evidence="1">Hsosn_3</strain>
        <tissue evidence="1">Leaf</tissue>
    </source>
</reference>
<dbReference type="Gene3D" id="3.90.190.10">
    <property type="entry name" value="Protein tyrosine phosphatase superfamily"/>
    <property type="match status" value="1"/>
</dbReference>
<keyword evidence="2" id="KW-1185">Reference proteome</keyword>
<reference evidence="1" key="2">
    <citation type="submission" date="2023-05" db="EMBL/GenBank/DDBJ databases">
        <authorList>
            <person name="Schelkunov M.I."/>
        </authorList>
    </citation>
    <scope>NUCLEOTIDE SEQUENCE</scope>
    <source>
        <strain evidence="1">Hsosn_3</strain>
        <tissue evidence="1">Leaf</tissue>
    </source>
</reference>
<dbReference type="InterPro" id="IPR051281">
    <property type="entry name" value="Dual-spec_lipid-protein_phosph"/>
</dbReference>
<accession>A0AAD8GWI2</accession>
<dbReference type="SUPFAM" id="SSF53335">
    <property type="entry name" value="S-adenosyl-L-methionine-dependent methyltransferases"/>
    <property type="match status" value="1"/>
</dbReference>
<name>A0AAD8GWI2_9APIA</name>
<dbReference type="PANTHER" id="PTHR12305">
    <property type="entry name" value="PHOSPHATASE WITH HOMOLOGY TO TENSIN"/>
    <property type="match status" value="1"/>
</dbReference>
<organism evidence="1 2">
    <name type="scientific">Heracleum sosnowskyi</name>
    <dbReference type="NCBI Taxonomy" id="360622"/>
    <lineage>
        <taxon>Eukaryota</taxon>
        <taxon>Viridiplantae</taxon>
        <taxon>Streptophyta</taxon>
        <taxon>Embryophyta</taxon>
        <taxon>Tracheophyta</taxon>
        <taxon>Spermatophyta</taxon>
        <taxon>Magnoliopsida</taxon>
        <taxon>eudicotyledons</taxon>
        <taxon>Gunneridae</taxon>
        <taxon>Pentapetalae</taxon>
        <taxon>asterids</taxon>
        <taxon>campanulids</taxon>
        <taxon>Apiales</taxon>
        <taxon>Apiaceae</taxon>
        <taxon>Apioideae</taxon>
        <taxon>apioid superclade</taxon>
        <taxon>Tordylieae</taxon>
        <taxon>Tordyliinae</taxon>
        <taxon>Heracleum</taxon>
    </lineage>
</organism>
<dbReference type="GO" id="GO:0046856">
    <property type="term" value="P:phosphatidylinositol dephosphorylation"/>
    <property type="evidence" value="ECO:0007669"/>
    <property type="project" value="TreeGrafter"/>
</dbReference>
<dbReference type="EMBL" id="JAUIZM010000011">
    <property type="protein sequence ID" value="KAK1355315.1"/>
    <property type="molecule type" value="Genomic_DNA"/>
</dbReference>
<protein>
    <submittedName>
        <fullName evidence="1">Uncharacterized protein</fullName>
    </submittedName>
</protein>
<dbReference type="GO" id="GO:0005829">
    <property type="term" value="C:cytosol"/>
    <property type="evidence" value="ECO:0007669"/>
    <property type="project" value="TreeGrafter"/>
</dbReference>
<dbReference type="GO" id="GO:0004725">
    <property type="term" value="F:protein tyrosine phosphatase activity"/>
    <property type="evidence" value="ECO:0007669"/>
    <property type="project" value="TreeGrafter"/>
</dbReference>
<proteinExistence type="predicted"/>
<evidence type="ECO:0000313" key="2">
    <source>
        <dbReference type="Proteomes" id="UP001237642"/>
    </source>
</evidence>
<dbReference type="InterPro" id="IPR029021">
    <property type="entry name" value="Prot-tyrosine_phosphatase-like"/>
</dbReference>
<dbReference type="SUPFAM" id="SSF52799">
    <property type="entry name" value="(Phosphotyrosine protein) phosphatases II"/>
    <property type="match status" value="1"/>
</dbReference>
<sequence length="168" mass="18844">MVADLSSSDSIAVTITVASPSLSISLVIETSIVTGEISQDNQWLSSFGGFDLVIGSSPCNTLTGGNRWHRYGLEGEHSSLFYEYARLLDNVKSILDMRHEGHYKVFNLCIEQSYDPSHFHGCMERFLFDDNHVPSLRTIKEFCESVDSWLSSNPRNIVVVHCMVLLQP</sequence>
<gene>
    <name evidence="1" type="ORF">POM88_048571</name>
</gene>
<dbReference type="AlphaFoldDB" id="A0AAD8GWI2"/>
<comment type="caution">
    <text evidence="1">The sequence shown here is derived from an EMBL/GenBank/DDBJ whole genome shotgun (WGS) entry which is preliminary data.</text>
</comment>